<comment type="similarity">
    <text evidence="2">Belongs to the plant rapid alkalinization factor (RALF) family.</text>
</comment>
<comment type="similarity">
    <text evidence="3">Belongs to the REF/SRPP family.</text>
</comment>
<evidence type="ECO:0000256" key="5">
    <source>
        <dbReference type="ARBA" id="ARBA00022702"/>
    </source>
</evidence>
<keyword evidence="8" id="KW-0812">Transmembrane</keyword>
<keyword evidence="7" id="KW-1015">Disulfide bond</keyword>
<protein>
    <submittedName>
        <fullName evidence="9">Uncharacterized protein</fullName>
    </submittedName>
</protein>
<evidence type="ECO:0000313" key="10">
    <source>
        <dbReference type="Proteomes" id="UP000467840"/>
    </source>
</evidence>
<keyword evidence="4" id="KW-0964">Secreted</keyword>
<evidence type="ECO:0000256" key="4">
    <source>
        <dbReference type="ARBA" id="ARBA00022525"/>
    </source>
</evidence>
<dbReference type="InterPro" id="IPR008802">
    <property type="entry name" value="REF"/>
</dbReference>
<accession>A0A6A6M3S0</accession>
<keyword evidence="5" id="KW-0372">Hormone</keyword>
<dbReference type="Pfam" id="PF05498">
    <property type="entry name" value="RALF"/>
    <property type="match status" value="1"/>
</dbReference>
<dbReference type="AlphaFoldDB" id="A0A6A6M3S0"/>
<comment type="caution">
    <text evidence="9">The sequence shown here is derived from an EMBL/GenBank/DDBJ whole genome shotgun (WGS) entry which is preliminary data.</text>
</comment>
<proteinExistence type="inferred from homology"/>
<keyword evidence="6" id="KW-0732">Signal</keyword>
<evidence type="ECO:0000256" key="7">
    <source>
        <dbReference type="ARBA" id="ARBA00023157"/>
    </source>
</evidence>
<sequence length="384" mass="42728">MSTSSTVQGSVDHQQHLGWIPIRSSCKGSIAECLASNGEEFELDSEISRRILATTKYISYGALQRNTVPCSRRGASYYNCQPGAQANPYSRGCSTITRMIKLCYQKLPITEAANEEQERLNYLAFMLTIAIYAVVSFSKLYLYAKDKSGTLKSGVEIVEVKPLYYKFHHIPTKVIKCADHKATEEEKRLKYFKFVPTAVDYIVVSLSNLYVFAKDNCPLKLAVEAVEHTVNCTVTPIYHQYCNVSNGALKFADSTVDVSVSYVSSVVEQVSTQAYSVVGDAPEVVRVVIESTKTLYTNYESTAKEFFSTYDSKVEEYAVTAWRGLNKLPLFPQVANVVAPTASYCCEMYNQTVRSASEQGYSAFSCLPLVPTERIAQVFGDEAP</sequence>
<dbReference type="GO" id="GO:0005179">
    <property type="term" value="F:hormone activity"/>
    <property type="evidence" value="ECO:0007669"/>
    <property type="project" value="UniProtKB-KW"/>
</dbReference>
<keyword evidence="10" id="KW-1185">Reference proteome</keyword>
<evidence type="ECO:0000256" key="8">
    <source>
        <dbReference type="SAM" id="Phobius"/>
    </source>
</evidence>
<reference evidence="9 10" key="1">
    <citation type="journal article" date="2020" name="Mol. Plant">
        <title>The Chromosome-Based Rubber Tree Genome Provides New Insights into Spurge Genome Evolution and Rubber Biosynthesis.</title>
        <authorList>
            <person name="Liu J."/>
            <person name="Shi C."/>
            <person name="Shi C.C."/>
            <person name="Li W."/>
            <person name="Zhang Q.J."/>
            <person name="Zhang Y."/>
            <person name="Li K."/>
            <person name="Lu H.F."/>
            <person name="Shi C."/>
            <person name="Zhu S.T."/>
            <person name="Xiao Z.Y."/>
            <person name="Nan H."/>
            <person name="Yue Y."/>
            <person name="Zhu X.G."/>
            <person name="Wu Y."/>
            <person name="Hong X.N."/>
            <person name="Fan G.Y."/>
            <person name="Tong Y."/>
            <person name="Zhang D."/>
            <person name="Mao C.L."/>
            <person name="Liu Y.L."/>
            <person name="Hao S.J."/>
            <person name="Liu W.Q."/>
            <person name="Lv M.Q."/>
            <person name="Zhang H.B."/>
            <person name="Liu Y."/>
            <person name="Hu-Tang G.R."/>
            <person name="Wang J.P."/>
            <person name="Wang J.H."/>
            <person name="Sun Y.H."/>
            <person name="Ni S.B."/>
            <person name="Chen W.B."/>
            <person name="Zhang X.C."/>
            <person name="Jiao Y.N."/>
            <person name="Eichler E.E."/>
            <person name="Li G.H."/>
            <person name="Liu X."/>
            <person name="Gao L.Z."/>
        </authorList>
    </citation>
    <scope>NUCLEOTIDE SEQUENCE [LARGE SCALE GENOMIC DNA]</scope>
    <source>
        <strain evidence="10">cv. GT1</strain>
        <tissue evidence="9">Leaf</tissue>
    </source>
</reference>
<organism evidence="9 10">
    <name type="scientific">Hevea brasiliensis</name>
    <name type="common">Para rubber tree</name>
    <name type="synonym">Siphonia brasiliensis</name>
    <dbReference type="NCBI Taxonomy" id="3981"/>
    <lineage>
        <taxon>Eukaryota</taxon>
        <taxon>Viridiplantae</taxon>
        <taxon>Streptophyta</taxon>
        <taxon>Embryophyta</taxon>
        <taxon>Tracheophyta</taxon>
        <taxon>Spermatophyta</taxon>
        <taxon>Magnoliopsida</taxon>
        <taxon>eudicotyledons</taxon>
        <taxon>Gunneridae</taxon>
        <taxon>Pentapetalae</taxon>
        <taxon>rosids</taxon>
        <taxon>fabids</taxon>
        <taxon>Malpighiales</taxon>
        <taxon>Euphorbiaceae</taxon>
        <taxon>Crotonoideae</taxon>
        <taxon>Micrandreae</taxon>
        <taxon>Hevea</taxon>
    </lineage>
</organism>
<dbReference type="EMBL" id="JAAGAX010000008">
    <property type="protein sequence ID" value="KAF2307265.1"/>
    <property type="molecule type" value="Genomic_DNA"/>
</dbReference>
<gene>
    <name evidence="9" type="ORF">GH714_025893</name>
</gene>
<name>A0A6A6M3S0_HEVBR</name>
<evidence type="ECO:0000256" key="1">
    <source>
        <dbReference type="ARBA" id="ARBA00004613"/>
    </source>
</evidence>
<keyword evidence="8" id="KW-0472">Membrane</keyword>
<evidence type="ECO:0000256" key="2">
    <source>
        <dbReference type="ARBA" id="ARBA00009178"/>
    </source>
</evidence>
<dbReference type="Proteomes" id="UP000467840">
    <property type="component" value="Chromosome 9"/>
</dbReference>
<comment type="subcellular location">
    <subcellularLocation>
        <location evidence="1">Secreted</location>
    </subcellularLocation>
</comment>
<feature type="transmembrane region" description="Helical" evidence="8">
    <location>
        <begin position="122"/>
        <end position="142"/>
    </location>
</feature>
<evidence type="ECO:0000256" key="6">
    <source>
        <dbReference type="ARBA" id="ARBA00022729"/>
    </source>
</evidence>
<evidence type="ECO:0000313" key="9">
    <source>
        <dbReference type="EMBL" id="KAF2307265.1"/>
    </source>
</evidence>
<evidence type="ECO:0000256" key="3">
    <source>
        <dbReference type="ARBA" id="ARBA00009737"/>
    </source>
</evidence>
<dbReference type="GO" id="GO:0005576">
    <property type="term" value="C:extracellular region"/>
    <property type="evidence" value="ECO:0007669"/>
    <property type="project" value="UniProtKB-SubCell"/>
</dbReference>
<dbReference type="PANTHER" id="PTHR33732:SF9">
    <property type="entry name" value="REF_SRPP-LIKE PROTEIN OS05G0151300_LOC_OS05G05940"/>
    <property type="match status" value="1"/>
</dbReference>
<dbReference type="Pfam" id="PF05755">
    <property type="entry name" value="REF"/>
    <property type="match status" value="2"/>
</dbReference>
<dbReference type="PANTHER" id="PTHR33732">
    <property type="entry name" value="REF/SRPP-LIKE PROTEIN OS05G0151300/LOC_OS05G05940"/>
    <property type="match status" value="1"/>
</dbReference>
<dbReference type="InterPro" id="IPR008801">
    <property type="entry name" value="RALF"/>
</dbReference>
<keyword evidence="8" id="KW-1133">Transmembrane helix</keyword>
<dbReference type="GO" id="GO:0040008">
    <property type="term" value="P:regulation of growth"/>
    <property type="evidence" value="ECO:0007669"/>
    <property type="project" value="UniProtKB-ARBA"/>
</dbReference>